<feature type="compositionally biased region" description="Basic and acidic residues" evidence="1">
    <location>
        <begin position="106"/>
        <end position="122"/>
    </location>
</feature>
<comment type="caution">
    <text evidence="3">The sequence shown here is derived from an EMBL/GenBank/DDBJ whole genome shotgun (WGS) entry which is preliminary data.</text>
</comment>
<evidence type="ECO:0000313" key="4">
    <source>
        <dbReference type="Proteomes" id="UP000193498"/>
    </source>
</evidence>
<reference evidence="3 4" key="1">
    <citation type="submission" date="2016-07" db="EMBL/GenBank/DDBJ databases">
        <title>Pervasive Adenine N6-methylation of Active Genes in Fungi.</title>
        <authorList>
            <consortium name="DOE Joint Genome Institute"/>
            <person name="Mondo S.J."/>
            <person name="Dannebaum R.O."/>
            <person name="Kuo R.C."/>
            <person name="Labutti K."/>
            <person name="Haridas S."/>
            <person name="Kuo A."/>
            <person name="Salamov A."/>
            <person name="Ahrendt S.R."/>
            <person name="Lipzen A."/>
            <person name="Sullivan W."/>
            <person name="Andreopoulos W.B."/>
            <person name="Clum A."/>
            <person name="Lindquist E."/>
            <person name="Daum C."/>
            <person name="Ramamoorthy G.K."/>
            <person name="Gryganskyi A."/>
            <person name="Culley D."/>
            <person name="Magnuson J.K."/>
            <person name="James T.Y."/>
            <person name="O'Malley M.A."/>
            <person name="Stajich J.E."/>
            <person name="Spatafora J.W."/>
            <person name="Visel A."/>
            <person name="Grigoriev I.V."/>
        </authorList>
    </citation>
    <scope>NUCLEOTIDE SEQUENCE [LARGE SCALE GENOMIC DNA]</scope>
    <source>
        <strain evidence="3 4">CBS 931.73</strain>
    </source>
</reference>
<organism evidence="3 4">
    <name type="scientific">Basidiobolus meristosporus CBS 931.73</name>
    <dbReference type="NCBI Taxonomy" id="1314790"/>
    <lineage>
        <taxon>Eukaryota</taxon>
        <taxon>Fungi</taxon>
        <taxon>Fungi incertae sedis</taxon>
        <taxon>Zoopagomycota</taxon>
        <taxon>Entomophthoromycotina</taxon>
        <taxon>Basidiobolomycetes</taxon>
        <taxon>Basidiobolales</taxon>
        <taxon>Basidiobolaceae</taxon>
        <taxon>Basidiobolus</taxon>
    </lineage>
</organism>
<evidence type="ECO:0000313" key="3">
    <source>
        <dbReference type="EMBL" id="ORX97820.1"/>
    </source>
</evidence>
<sequence length="203" mass="22275">MEDTSRGKPSLSPEEKTQLIVALEAEVQKRSNKLVLSTGQLCTSLLFLGELEINKVPKDVRALSLKEFLTVKSSSSTSQSQTATNASEPPVKEPTRTPTNKSKRKVIGESRQSSDEEVEPPRRSKRNKKPLEHPPQNAKKAVPPVGKTKSVISLSLESGNVLELDPSQSPTAIRNLNDDAKKQLAERLATLQSQLNQFLSVIN</sequence>
<feature type="domain" description="Borealin N-terminal" evidence="2">
    <location>
        <begin position="16"/>
        <end position="69"/>
    </location>
</feature>
<accession>A0A1Y1YII2</accession>
<evidence type="ECO:0000256" key="1">
    <source>
        <dbReference type="SAM" id="MobiDB-lite"/>
    </source>
</evidence>
<dbReference type="Proteomes" id="UP000193498">
    <property type="component" value="Unassembled WGS sequence"/>
</dbReference>
<name>A0A1Y1YII2_9FUNG</name>
<keyword evidence="4" id="KW-1185">Reference proteome</keyword>
<dbReference type="EMBL" id="MCFE01000125">
    <property type="protein sequence ID" value="ORX97820.1"/>
    <property type="molecule type" value="Genomic_DNA"/>
</dbReference>
<dbReference type="InterPro" id="IPR018851">
    <property type="entry name" value="Borealin_N"/>
</dbReference>
<feature type="region of interest" description="Disordered" evidence="1">
    <location>
        <begin position="70"/>
        <end position="147"/>
    </location>
</feature>
<dbReference type="Pfam" id="PF10444">
    <property type="entry name" value="Nbl1_Borealin_N"/>
    <property type="match status" value="1"/>
</dbReference>
<protein>
    <recommendedName>
        <fullName evidence="2">Borealin N-terminal domain-containing protein</fullName>
    </recommendedName>
</protein>
<dbReference type="OrthoDB" id="2392550at2759"/>
<gene>
    <name evidence="3" type="ORF">K493DRAFT_349768</name>
</gene>
<dbReference type="InParanoid" id="A0A1Y1YII2"/>
<dbReference type="AlphaFoldDB" id="A0A1Y1YII2"/>
<evidence type="ECO:0000259" key="2">
    <source>
        <dbReference type="Pfam" id="PF10444"/>
    </source>
</evidence>
<feature type="compositionally biased region" description="Low complexity" evidence="1">
    <location>
        <begin position="73"/>
        <end position="87"/>
    </location>
</feature>
<proteinExistence type="predicted"/>